<dbReference type="InterPro" id="IPR036259">
    <property type="entry name" value="MFS_trans_sf"/>
</dbReference>
<reference evidence="8 9" key="1">
    <citation type="submission" date="2018-03" db="EMBL/GenBank/DDBJ databases">
        <title>Genomic Encyclopedia of Archaeal and Bacterial Type Strains, Phase II (KMG-II): from individual species to whole genera.</title>
        <authorList>
            <person name="Goeker M."/>
        </authorList>
    </citation>
    <scope>NUCLEOTIDE SEQUENCE [LARGE SCALE GENOMIC DNA]</scope>
    <source>
        <strain evidence="8 9">DSM 44720</strain>
    </source>
</reference>
<evidence type="ECO:0000256" key="4">
    <source>
        <dbReference type="ARBA" id="ARBA00023136"/>
    </source>
</evidence>
<keyword evidence="4 6" id="KW-0472">Membrane</keyword>
<feature type="transmembrane region" description="Helical" evidence="6">
    <location>
        <begin position="303"/>
        <end position="323"/>
    </location>
</feature>
<comment type="caution">
    <text evidence="8">The sequence shown here is derived from an EMBL/GenBank/DDBJ whole genome shotgun (WGS) entry which is preliminary data.</text>
</comment>
<evidence type="ECO:0000259" key="7">
    <source>
        <dbReference type="PROSITE" id="PS50850"/>
    </source>
</evidence>
<dbReference type="Pfam" id="PF07690">
    <property type="entry name" value="MFS_1"/>
    <property type="match status" value="1"/>
</dbReference>
<feature type="compositionally biased region" description="Basic and acidic residues" evidence="5">
    <location>
        <begin position="447"/>
        <end position="458"/>
    </location>
</feature>
<dbReference type="GO" id="GO:0005886">
    <property type="term" value="C:plasma membrane"/>
    <property type="evidence" value="ECO:0007669"/>
    <property type="project" value="UniProtKB-SubCell"/>
</dbReference>
<evidence type="ECO:0000313" key="8">
    <source>
        <dbReference type="EMBL" id="PRY36685.1"/>
    </source>
</evidence>
<gene>
    <name evidence="8" type="ORF">CLV43_11157</name>
</gene>
<feature type="compositionally biased region" description="Low complexity" evidence="5">
    <location>
        <begin position="436"/>
        <end position="445"/>
    </location>
</feature>
<feature type="domain" description="Major facilitator superfamily (MFS) profile" evidence="7">
    <location>
        <begin position="14"/>
        <end position="419"/>
    </location>
</feature>
<dbReference type="InterPro" id="IPR020846">
    <property type="entry name" value="MFS_dom"/>
</dbReference>
<evidence type="ECO:0000256" key="1">
    <source>
        <dbReference type="ARBA" id="ARBA00004651"/>
    </source>
</evidence>
<feature type="transmembrane region" description="Helical" evidence="6">
    <location>
        <begin position="236"/>
        <end position="258"/>
    </location>
</feature>
<dbReference type="PANTHER" id="PTHR23508:SF10">
    <property type="entry name" value="CARBOXYLIC ACID TRANSPORTER PROTEIN HOMOLOG"/>
    <property type="match status" value="1"/>
</dbReference>
<feature type="transmembrane region" description="Helical" evidence="6">
    <location>
        <begin position="270"/>
        <end position="291"/>
    </location>
</feature>
<evidence type="ECO:0000256" key="5">
    <source>
        <dbReference type="SAM" id="MobiDB-lite"/>
    </source>
</evidence>
<dbReference type="Proteomes" id="UP000239494">
    <property type="component" value="Unassembled WGS sequence"/>
</dbReference>
<feature type="region of interest" description="Disordered" evidence="5">
    <location>
        <begin position="432"/>
        <end position="458"/>
    </location>
</feature>
<feature type="transmembrane region" description="Helical" evidence="6">
    <location>
        <begin position="367"/>
        <end position="390"/>
    </location>
</feature>
<name>A0A2T0STE4_9PSEU</name>
<feature type="transmembrane region" description="Helical" evidence="6">
    <location>
        <begin position="49"/>
        <end position="71"/>
    </location>
</feature>
<sequence>MTFKEALSAGGRATLGVLLGLQLLDSVDNAVFAIFTPEIRESLGVSSSAVSNVGSLTGVMVALAALPLGVLGDRRRRTTIAGVCTLAWALAAALLGMVQNLWQAAAVRILAGIGKANEGPIQISILTDAYPPAGRGRVLGVHRGAQPLGVVAGPAFAALVAAVVPEEHEPWRWAYASVAVVGLLLALATLRLREPVRGRFEREAAVDGGPPPPNAAPVPLRVAFARLRKIRTFHHAMLALGAFGLCVTTVPFYLSQILGDQLGQGATTRSVVFALCSIGGLVGATLGGVYGDRLFRRNPKASLHLAGGTIGVLGTGLAVQAYAPDVTTFVVVGMLTQALVFGGIISLSLIVAAVVPPVFRATAFALVSLYLAVVGGLGGALATTVVASLWGQQAAVAVVAPVASAVAGLVLIAGAGHLRHDIAQVDVAVRDEQAQRPHAQAARPRLPGRDHQEDRDPQ</sequence>
<proteinExistence type="predicted"/>
<feature type="transmembrane region" description="Helical" evidence="6">
    <location>
        <begin position="173"/>
        <end position="192"/>
    </location>
</feature>
<dbReference type="GO" id="GO:0046943">
    <property type="term" value="F:carboxylic acid transmembrane transporter activity"/>
    <property type="evidence" value="ECO:0007669"/>
    <property type="project" value="TreeGrafter"/>
</dbReference>
<accession>A0A2T0STE4</accession>
<dbReference type="PROSITE" id="PS50850">
    <property type="entry name" value="MFS"/>
    <property type="match status" value="1"/>
</dbReference>
<keyword evidence="2 6" id="KW-0812">Transmembrane</keyword>
<organism evidence="8 9">
    <name type="scientific">Umezawaea tangerina</name>
    <dbReference type="NCBI Taxonomy" id="84725"/>
    <lineage>
        <taxon>Bacteria</taxon>
        <taxon>Bacillati</taxon>
        <taxon>Actinomycetota</taxon>
        <taxon>Actinomycetes</taxon>
        <taxon>Pseudonocardiales</taxon>
        <taxon>Pseudonocardiaceae</taxon>
        <taxon>Umezawaea</taxon>
    </lineage>
</organism>
<evidence type="ECO:0000256" key="6">
    <source>
        <dbReference type="SAM" id="Phobius"/>
    </source>
</evidence>
<dbReference type="EMBL" id="PVTF01000011">
    <property type="protein sequence ID" value="PRY36685.1"/>
    <property type="molecule type" value="Genomic_DNA"/>
</dbReference>
<feature type="transmembrane region" description="Helical" evidence="6">
    <location>
        <begin position="329"/>
        <end position="355"/>
    </location>
</feature>
<protein>
    <submittedName>
        <fullName evidence="8">Sugar phosphate permease</fullName>
    </submittedName>
</protein>
<feature type="transmembrane region" description="Helical" evidence="6">
    <location>
        <begin position="396"/>
        <end position="415"/>
    </location>
</feature>
<feature type="transmembrane region" description="Helical" evidence="6">
    <location>
        <begin position="78"/>
        <end position="98"/>
    </location>
</feature>
<keyword evidence="3 6" id="KW-1133">Transmembrane helix</keyword>
<evidence type="ECO:0000256" key="2">
    <source>
        <dbReference type="ARBA" id="ARBA00022692"/>
    </source>
</evidence>
<comment type="subcellular location">
    <subcellularLocation>
        <location evidence="1">Cell membrane</location>
        <topology evidence="1">Multi-pass membrane protein</topology>
    </subcellularLocation>
</comment>
<keyword evidence="9" id="KW-1185">Reference proteome</keyword>
<evidence type="ECO:0000313" key="9">
    <source>
        <dbReference type="Proteomes" id="UP000239494"/>
    </source>
</evidence>
<evidence type="ECO:0000256" key="3">
    <source>
        <dbReference type="ARBA" id="ARBA00022989"/>
    </source>
</evidence>
<dbReference type="AlphaFoldDB" id="A0A2T0STE4"/>
<dbReference type="Gene3D" id="1.20.1250.20">
    <property type="entry name" value="MFS general substrate transporter like domains"/>
    <property type="match status" value="1"/>
</dbReference>
<dbReference type="PANTHER" id="PTHR23508">
    <property type="entry name" value="CARBOXYLIC ACID TRANSPORTER PROTEIN HOMOLOG"/>
    <property type="match status" value="1"/>
</dbReference>
<dbReference type="SUPFAM" id="SSF103473">
    <property type="entry name" value="MFS general substrate transporter"/>
    <property type="match status" value="1"/>
</dbReference>
<dbReference type="InterPro" id="IPR011701">
    <property type="entry name" value="MFS"/>
</dbReference>